<evidence type="ECO:0000259" key="2">
    <source>
        <dbReference type="Pfam" id="PF00206"/>
    </source>
</evidence>
<dbReference type="InterPro" id="IPR008948">
    <property type="entry name" value="L-Aspartase-like"/>
</dbReference>
<dbReference type="InterPro" id="IPR018951">
    <property type="entry name" value="Fumarase_C_C"/>
</dbReference>
<feature type="domain" description="Fumarate lyase N-terminal" evidence="2">
    <location>
        <begin position="2"/>
        <end position="132"/>
    </location>
</feature>
<accession>A0A2M7UAG2</accession>
<dbReference type="GO" id="GO:0005829">
    <property type="term" value="C:cytosol"/>
    <property type="evidence" value="ECO:0007669"/>
    <property type="project" value="TreeGrafter"/>
</dbReference>
<feature type="domain" description="Fumarase C C-terminal" evidence="3">
    <location>
        <begin position="200"/>
        <end position="244"/>
    </location>
</feature>
<dbReference type="PANTHER" id="PTHR42696">
    <property type="entry name" value="ASPARTATE AMMONIA-LYASE"/>
    <property type="match status" value="1"/>
</dbReference>
<evidence type="ECO:0000256" key="1">
    <source>
        <dbReference type="ARBA" id="ARBA00023239"/>
    </source>
</evidence>
<dbReference type="GO" id="GO:0006099">
    <property type="term" value="P:tricarboxylic acid cycle"/>
    <property type="evidence" value="ECO:0007669"/>
    <property type="project" value="InterPro"/>
</dbReference>
<evidence type="ECO:0000259" key="3">
    <source>
        <dbReference type="Pfam" id="PF10415"/>
    </source>
</evidence>
<dbReference type="PANTHER" id="PTHR42696:SF2">
    <property type="entry name" value="ASPARTATE AMMONIA-LYASE"/>
    <property type="match status" value="1"/>
</dbReference>
<comment type="caution">
    <text evidence="4">The sequence shown here is derived from an EMBL/GenBank/DDBJ whole genome shotgun (WGS) entry which is preliminary data.</text>
</comment>
<keyword evidence="1" id="KW-0456">Lyase</keyword>
<reference evidence="5" key="1">
    <citation type="submission" date="2017-09" db="EMBL/GenBank/DDBJ databases">
        <title>Depth-based differentiation of microbial function through sediment-hosted aquifers and enrichment of novel symbionts in the deep terrestrial subsurface.</title>
        <authorList>
            <person name="Probst A.J."/>
            <person name="Ladd B."/>
            <person name="Jarett J.K."/>
            <person name="Geller-Mcgrath D.E."/>
            <person name="Sieber C.M.K."/>
            <person name="Emerson J.B."/>
            <person name="Anantharaman K."/>
            <person name="Thomas B.C."/>
            <person name="Malmstrom R."/>
            <person name="Stieglmeier M."/>
            <person name="Klingl A."/>
            <person name="Woyke T."/>
            <person name="Ryan C.M."/>
            <person name="Banfield J.F."/>
        </authorList>
    </citation>
    <scope>NUCLEOTIDE SEQUENCE [LARGE SCALE GENOMIC DNA]</scope>
</reference>
<gene>
    <name evidence="4" type="ORF">COY13_01695</name>
</gene>
<dbReference type="Pfam" id="PF10415">
    <property type="entry name" value="FumaraseC_C"/>
    <property type="match status" value="1"/>
</dbReference>
<evidence type="ECO:0000313" key="4">
    <source>
        <dbReference type="EMBL" id="PIZ68215.1"/>
    </source>
</evidence>
<dbReference type="InterPro" id="IPR020557">
    <property type="entry name" value="Fumarate_lyase_CS"/>
</dbReference>
<dbReference type="InterPro" id="IPR022761">
    <property type="entry name" value="Fumarate_lyase_N"/>
</dbReference>
<evidence type="ECO:0008006" key="6">
    <source>
        <dbReference type="Google" id="ProtNLM"/>
    </source>
</evidence>
<dbReference type="AlphaFoldDB" id="A0A2M7UAG2"/>
<dbReference type="GO" id="GO:0006531">
    <property type="term" value="P:aspartate metabolic process"/>
    <property type="evidence" value="ECO:0007669"/>
    <property type="project" value="TreeGrafter"/>
</dbReference>
<dbReference type="PROSITE" id="PS00163">
    <property type="entry name" value="FUMARATE_LYASES"/>
    <property type="match status" value="1"/>
</dbReference>
<dbReference type="PRINTS" id="PR00149">
    <property type="entry name" value="FUMRATELYASE"/>
</dbReference>
<organism evidence="4 5">
    <name type="scientific">Candidatus Roizmanbacteria bacterium CG_4_10_14_0_2_um_filter_36_35</name>
    <dbReference type="NCBI Taxonomy" id="1974822"/>
    <lineage>
        <taxon>Bacteria</taxon>
        <taxon>Candidatus Roizmaniibacteriota</taxon>
    </lineage>
</organism>
<dbReference type="Proteomes" id="UP000230177">
    <property type="component" value="Unassembled WGS sequence"/>
</dbReference>
<dbReference type="EMBL" id="PFOE01000049">
    <property type="protein sequence ID" value="PIZ68215.1"/>
    <property type="molecule type" value="Genomic_DNA"/>
</dbReference>
<name>A0A2M7UAG2_9BACT</name>
<sequence length="247" mass="27450">MERIKESEKYLLELNLGGTAIGNSINASKIYIENVYEELRNITKIKELKPMNNLMSGTSSNTDFCYISSAVNILCLDMSKIATDLRFMSSGPRGGIGEISFIEMQQGSSIMPGKVNPIICETMNQIYFQVDGRNTTIYHAAESSHLELGIMLPAIADSLITMLKIVESGLRLFADRGIRKIVANKKRCFELLGKSTAYSTLLTPVLGYDTISKIVKEALLTGKTLKQIILEKKLMTEAKLEKLLILK</sequence>
<dbReference type="InterPro" id="IPR051546">
    <property type="entry name" value="Aspartate_Ammonia-Lyase"/>
</dbReference>
<dbReference type="InterPro" id="IPR000362">
    <property type="entry name" value="Fumarate_lyase_fam"/>
</dbReference>
<evidence type="ECO:0000313" key="5">
    <source>
        <dbReference type="Proteomes" id="UP000230177"/>
    </source>
</evidence>
<dbReference type="Gene3D" id="1.10.40.30">
    <property type="entry name" value="Fumarase/aspartase (C-terminal domain)"/>
    <property type="match status" value="1"/>
</dbReference>
<dbReference type="SUPFAM" id="SSF48557">
    <property type="entry name" value="L-aspartase-like"/>
    <property type="match status" value="1"/>
</dbReference>
<protein>
    <recommendedName>
        <fullName evidence="6">Fumarate lyase N-terminal domain-containing protein</fullName>
    </recommendedName>
</protein>
<dbReference type="GO" id="GO:0008797">
    <property type="term" value="F:aspartate ammonia-lyase activity"/>
    <property type="evidence" value="ECO:0007669"/>
    <property type="project" value="TreeGrafter"/>
</dbReference>
<proteinExistence type="predicted"/>
<dbReference type="Gene3D" id="1.20.200.10">
    <property type="entry name" value="Fumarase/aspartase (Central domain)"/>
    <property type="match status" value="1"/>
</dbReference>
<dbReference type="Pfam" id="PF00206">
    <property type="entry name" value="Lyase_1"/>
    <property type="match status" value="1"/>
</dbReference>